<name>A0A1R3TGI6_9HYPH</name>
<dbReference type="AlphaFoldDB" id="A0A1R3TGI6"/>
<proteinExistence type="predicted"/>
<accession>A0A1R3TGI6</accession>
<reference evidence="2" key="1">
    <citation type="submission" date="2016-10" db="EMBL/GenBank/DDBJ databases">
        <authorList>
            <person name="Wibberg D."/>
        </authorList>
    </citation>
    <scope>NUCLEOTIDE SEQUENCE [LARGE SCALE GENOMIC DNA]</scope>
</reference>
<evidence type="ECO:0000313" key="1">
    <source>
        <dbReference type="EMBL" id="SCX16691.1"/>
    </source>
</evidence>
<dbReference type="EMBL" id="FMUE01000003">
    <property type="protein sequence ID" value="SCX16691.1"/>
    <property type="molecule type" value="Genomic_DNA"/>
</dbReference>
<gene>
    <name evidence="1" type="ORF">DSM25559_1502</name>
</gene>
<sequence>MRSVPVVAKAGVTGSPETLLLRHSYAMPIPRQIPHPMAMSSQMRSRESASAAGVLAGRAGGRRHLLSLQRSSRDRRPPHLKVSVVLVAGSVITVARKAGRWCQRMRPSRPHGKTALPRPLIRLCRKISAAMFIPVRRALIGTPGLMAARTCMPRSISAPTIAVC</sequence>
<protein>
    <submittedName>
        <fullName evidence="1">Uncharacterized protein</fullName>
    </submittedName>
</protein>
<dbReference type="STRING" id="1907666.DSM25559_1502"/>
<dbReference type="Proteomes" id="UP000187891">
    <property type="component" value="Unassembled WGS sequence"/>
</dbReference>
<organism evidence="1 2">
    <name type="scientific">Agrobacterium rosae</name>
    <dbReference type="NCBI Taxonomy" id="1972867"/>
    <lineage>
        <taxon>Bacteria</taxon>
        <taxon>Pseudomonadati</taxon>
        <taxon>Pseudomonadota</taxon>
        <taxon>Alphaproteobacteria</taxon>
        <taxon>Hyphomicrobiales</taxon>
        <taxon>Rhizobiaceae</taxon>
        <taxon>Rhizobium/Agrobacterium group</taxon>
        <taxon>Agrobacterium</taxon>
    </lineage>
</organism>
<evidence type="ECO:0000313" key="2">
    <source>
        <dbReference type="Proteomes" id="UP000187891"/>
    </source>
</evidence>